<keyword evidence="8" id="KW-1185">Reference proteome</keyword>
<keyword evidence="5 6" id="KW-0269">Exonuclease</keyword>
<evidence type="ECO:0000256" key="5">
    <source>
        <dbReference type="ARBA" id="ARBA00022839"/>
    </source>
</evidence>
<dbReference type="GO" id="GO:0006308">
    <property type="term" value="P:DNA catabolic process"/>
    <property type="evidence" value="ECO:0007669"/>
    <property type="project" value="UniProtKB-UniRule"/>
</dbReference>
<dbReference type="SUPFAM" id="SSF116842">
    <property type="entry name" value="XseB-like"/>
    <property type="match status" value="1"/>
</dbReference>
<dbReference type="Proteomes" id="UP000095200">
    <property type="component" value="Unassembled WGS sequence"/>
</dbReference>
<dbReference type="InterPro" id="IPR003761">
    <property type="entry name" value="Exonuc_VII_S"/>
</dbReference>
<keyword evidence="2 6" id="KW-0963">Cytoplasm</keyword>
<organism evidence="7 8">
    <name type="scientific">Desulfoplanes formicivorans</name>
    <dbReference type="NCBI Taxonomy" id="1592317"/>
    <lineage>
        <taxon>Bacteria</taxon>
        <taxon>Pseudomonadati</taxon>
        <taxon>Thermodesulfobacteriota</taxon>
        <taxon>Desulfovibrionia</taxon>
        <taxon>Desulfovibrionales</taxon>
        <taxon>Desulfoplanaceae</taxon>
        <taxon>Desulfoplanes</taxon>
    </lineage>
</organism>
<dbReference type="GO" id="GO:0005829">
    <property type="term" value="C:cytosol"/>
    <property type="evidence" value="ECO:0007669"/>
    <property type="project" value="TreeGrafter"/>
</dbReference>
<reference evidence="8" key="1">
    <citation type="submission" date="2016-06" db="EMBL/GenBank/DDBJ databases">
        <title>Draft genome sequence of Desulfoplanes formicivorans strain Pf12B.</title>
        <authorList>
            <person name="Watanabe M."/>
            <person name="Kojima H."/>
            <person name="Fukui M."/>
        </authorList>
    </citation>
    <scope>NUCLEOTIDE SEQUENCE [LARGE SCALE GENOMIC DNA]</scope>
    <source>
        <strain evidence="8">Pf12B</strain>
    </source>
</reference>
<comment type="caution">
    <text evidence="7">The sequence shown here is derived from an EMBL/GenBank/DDBJ whole genome shotgun (WGS) entry which is preliminary data.</text>
</comment>
<proteinExistence type="inferred from homology"/>
<dbReference type="EMBL" id="BDFE01000009">
    <property type="protein sequence ID" value="GAU08089.1"/>
    <property type="molecule type" value="Genomic_DNA"/>
</dbReference>
<keyword evidence="4 6" id="KW-0378">Hydrolase</keyword>
<dbReference type="EC" id="3.1.11.6" evidence="6"/>
<dbReference type="PANTHER" id="PTHR34137">
    <property type="entry name" value="EXODEOXYRIBONUCLEASE 7 SMALL SUBUNIT"/>
    <property type="match status" value="1"/>
</dbReference>
<dbReference type="PIRSF" id="PIRSF006488">
    <property type="entry name" value="Exonuc_VII_S"/>
    <property type="match status" value="1"/>
</dbReference>
<gene>
    <name evidence="6" type="primary">xseB</name>
    <name evidence="7" type="ORF">DPF_0790</name>
</gene>
<dbReference type="InterPro" id="IPR037004">
    <property type="entry name" value="Exonuc_VII_ssu_sf"/>
</dbReference>
<comment type="subunit">
    <text evidence="6">Heterooligomer composed of large and small subunits.</text>
</comment>
<dbReference type="STRING" id="1592317.DPF_0790"/>
<accession>A0A194AH47</accession>
<evidence type="ECO:0000256" key="4">
    <source>
        <dbReference type="ARBA" id="ARBA00022801"/>
    </source>
</evidence>
<protein>
    <recommendedName>
        <fullName evidence="6">Exodeoxyribonuclease 7 small subunit</fullName>
        <ecNumber evidence="6">3.1.11.6</ecNumber>
    </recommendedName>
    <alternativeName>
        <fullName evidence="6">Exodeoxyribonuclease VII small subunit</fullName>
        <shortName evidence="6">Exonuclease VII small subunit</shortName>
    </alternativeName>
</protein>
<dbReference type="Gene3D" id="1.10.287.1040">
    <property type="entry name" value="Exonuclease VII, small subunit"/>
    <property type="match status" value="1"/>
</dbReference>
<evidence type="ECO:0000313" key="8">
    <source>
        <dbReference type="Proteomes" id="UP000095200"/>
    </source>
</evidence>
<keyword evidence="3 6" id="KW-0540">Nuclease</keyword>
<evidence type="ECO:0000256" key="1">
    <source>
        <dbReference type="ARBA" id="ARBA00009998"/>
    </source>
</evidence>
<dbReference type="OrthoDB" id="5340035at2"/>
<dbReference type="NCBIfam" id="TIGR01280">
    <property type="entry name" value="xseB"/>
    <property type="match status" value="1"/>
</dbReference>
<comment type="function">
    <text evidence="6">Bidirectionally degrades single-stranded DNA into large acid-insoluble oligonucleotides, which are then degraded further into small acid-soluble oligonucleotides.</text>
</comment>
<dbReference type="Pfam" id="PF02609">
    <property type="entry name" value="Exonuc_VII_S"/>
    <property type="match status" value="1"/>
</dbReference>
<dbReference type="PANTHER" id="PTHR34137:SF1">
    <property type="entry name" value="EXODEOXYRIBONUCLEASE 7 SMALL SUBUNIT"/>
    <property type="match status" value="1"/>
</dbReference>
<evidence type="ECO:0000313" key="7">
    <source>
        <dbReference type="EMBL" id="GAU08089.1"/>
    </source>
</evidence>
<evidence type="ECO:0000256" key="2">
    <source>
        <dbReference type="ARBA" id="ARBA00022490"/>
    </source>
</evidence>
<dbReference type="AlphaFoldDB" id="A0A194AH47"/>
<comment type="catalytic activity">
    <reaction evidence="6">
        <text>Exonucleolytic cleavage in either 5'- to 3'- or 3'- to 5'-direction to yield nucleoside 5'-phosphates.</text>
        <dbReference type="EC" id="3.1.11.6"/>
    </reaction>
</comment>
<dbReference type="RefSeq" id="WP_069857593.1">
    <property type="nucleotide sequence ID" value="NZ_BDFE01000009.1"/>
</dbReference>
<evidence type="ECO:0000256" key="3">
    <source>
        <dbReference type="ARBA" id="ARBA00022722"/>
    </source>
</evidence>
<evidence type="ECO:0000256" key="6">
    <source>
        <dbReference type="HAMAP-Rule" id="MF_00337"/>
    </source>
</evidence>
<sequence length="81" mass="9404">MDNTQDSFEKKLTALQDIVAQLETGEPELEKGVELFKQGVTLARECRTELEQAKKEVRVLVDNMWKDFDDQEEDDGRDSRD</sequence>
<comment type="similarity">
    <text evidence="1 6">Belongs to the XseB family.</text>
</comment>
<dbReference type="GO" id="GO:0008855">
    <property type="term" value="F:exodeoxyribonuclease VII activity"/>
    <property type="evidence" value="ECO:0007669"/>
    <property type="project" value="UniProtKB-UniRule"/>
</dbReference>
<name>A0A194AH47_9BACT</name>
<dbReference type="HAMAP" id="MF_00337">
    <property type="entry name" value="Exonuc_7_S"/>
    <property type="match status" value="1"/>
</dbReference>
<comment type="subcellular location">
    <subcellularLocation>
        <location evidence="6">Cytoplasm</location>
    </subcellularLocation>
</comment>
<dbReference type="GO" id="GO:0009318">
    <property type="term" value="C:exodeoxyribonuclease VII complex"/>
    <property type="evidence" value="ECO:0007669"/>
    <property type="project" value="UniProtKB-UniRule"/>
</dbReference>